<proteinExistence type="predicted"/>
<accession>A0A7X1NPN2</accession>
<evidence type="ECO:0008006" key="3">
    <source>
        <dbReference type="Google" id="ProtNLM"/>
    </source>
</evidence>
<keyword evidence="2" id="KW-1185">Reference proteome</keyword>
<evidence type="ECO:0000313" key="2">
    <source>
        <dbReference type="Proteomes" id="UP000326464"/>
    </source>
</evidence>
<dbReference type="AlphaFoldDB" id="A0A7X1NPN2"/>
<comment type="caution">
    <text evidence="1">The sequence shown here is derived from an EMBL/GenBank/DDBJ whole genome shotgun (WGS) entry which is preliminary data.</text>
</comment>
<gene>
    <name evidence="1" type="ORF">FNH21_08215</name>
</gene>
<reference evidence="2" key="1">
    <citation type="submission" date="2019-07" db="EMBL/GenBank/DDBJ databases">
        <title>Arthrobacter KR32 sp. nov., isolated from mountain cheese made of cows milk.</title>
        <authorList>
            <person name="Flegler A."/>
        </authorList>
    </citation>
    <scope>NUCLEOTIDE SEQUENCE [LARGE SCALE GENOMIC DNA]</scope>
    <source>
        <strain evidence="2">KR32</strain>
    </source>
</reference>
<dbReference type="EMBL" id="VJXX01000002">
    <property type="protein sequence ID" value="MPY10702.1"/>
    <property type="molecule type" value="Genomic_DNA"/>
</dbReference>
<dbReference type="RefSeq" id="WP_152814252.1">
    <property type="nucleotide sequence ID" value="NZ_VJXX01000002.1"/>
</dbReference>
<name>A0A7X1NPN2_9MICC</name>
<evidence type="ECO:0000313" key="1">
    <source>
        <dbReference type="EMBL" id="MPY10702.1"/>
    </source>
</evidence>
<organism evidence="1 2">
    <name type="scientific">Arthrobacter bussei</name>
    <dbReference type="NCBI Taxonomy" id="2594179"/>
    <lineage>
        <taxon>Bacteria</taxon>
        <taxon>Bacillati</taxon>
        <taxon>Actinomycetota</taxon>
        <taxon>Actinomycetes</taxon>
        <taxon>Micrococcales</taxon>
        <taxon>Micrococcaceae</taxon>
        <taxon>Arthrobacter</taxon>
    </lineage>
</organism>
<dbReference type="OrthoDB" id="5107608at2"/>
<sequence>MYVHNAAEDEERDALLTALAAHGVAGLADFGHFVNNTTYFAPSTFDIRASWPVLLEWFPRLNQPKVVGTVASYLGYPQLRPQVFPVLEAGFRRWAVTDVTNTTGWLIGASLATTATVDQLPQLLELATDKRFGTARKELVDSLWRYRKSELVAPVLLELIHDHEVGLHAMSALRQTIGNAAAIPHLEQVEATAKGTQLGKNATIAIKRARKSLLTAAAKQASTDGDAPS</sequence>
<protein>
    <recommendedName>
        <fullName evidence="3">DNA alkylation repair protein</fullName>
    </recommendedName>
</protein>
<dbReference type="Proteomes" id="UP000326464">
    <property type="component" value="Unassembled WGS sequence"/>
</dbReference>